<dbReference type="SMART" id="SM00225">
    <property type="entry name" value="BTB"/>
    <property type="match status" value="1"/>
</dbReference>
<dbReference type="SMART" id="SM00875">
    <property type="entry name" value="BACK"/>
    <property type="match status" value="1"/>
</dbReference>
<evidence type="ECO:0000259" key="4">
    <source>
        <dbReference type="PROSITE" id="PS50097"/>
    </source>
</evidence>
<dbReference type="GO" id="GO:0000932">
    <property type="term" value="C:P-body"/>
    <property type="evidence" value="ECO:0007669"/>
    <property type="project" value="TreeGrafter"/>
</dbReference>
<dbReference type="AlphaFoldDB" id="A0A6J1ND24"/>
<evidence type="ECO:0000256" key="3">
    <source>
        <dbReference type="SAM" id="MobiDB-lite"/>
    </source>
</evidence>
<feature type="compositionally biased region" description="Polar residues" evidence="3">
    <location>
        <begin position="1"/>
        <end position="10"/>
    </location>
</feature>
<dbReference type="GO" id="GO:0005829">
    <property type="term" value="C:cytosol"/>
    <property type="evidence" value="ECO:0007669"/>
    <property type="project" value="TreeGrafter"/>
</dbReference>
<dbReference type="GO" id="GO:0022008">
    <property type="term" value="P:neurogenesis"/>
    <property type="evidence" value="ECO:0007669"/>
    <property type="project" value="TreeGrafter"/>
</dbReference>
<organism evidence="5 6">
    <name type="scientific">Bicyclus anynana</name>
    <name type="common">Squinting bush brown butterfly</name>
    <dbReference type="NCBI Taxonomy" id="110368"/>
    <lineage>
        <taxon>Eukaryota</taxon>
        <taxon>Metazoa</taxon>
        <taxon>Ecdysozoa</taxon>
        <taxon>Arthropoda</taxon>
        <taxon>Hexapoda</taxon>
        <taxon>Insecta</taxon>
        <taxon>Pterygota</taxon>
        <taxon>Neoptera</taxon>
        <taxon>Endopterygota</taxon>
        <taxon>Lepidoptera</taxon>
        <taxon>Glossata</taxon>
        <taxon>Ditrysia</taxon>
        <taxon>Papilionoidea</taxon>
        <taxon>Nymphalidae</taxon>
        <taxon>Satyrinae</taxon>
        <taxon>Satyrini</taxon>
        <taxon>Mycalesina</taxon>
        <taxon>Bicyclus</taxon>
    </lineage>
</organism>
<dbReference type="PANTHER" id="PTHR45774">
    <property type="entry name" value="BTB/POZ DOMAIN-CONTAINING"/>
    <property type="match status" value="1"/>
</dbReference>
<dbReference type="InterPro" id="IPR011705">
    <property type="entry name" value="BACK"/>
</dbReference>
<dbReference type="OrthoDB" id="636773at2759"/>
<evidence type="ECO:0000313" key="5">
    <source>
        <dbReference type="Proteomes" id="UP001652582"/>
    </source>
</evidence>
<evidence type="ECO:0000313" key="6">
    <source>
        <dbReference type="RefSeq" id="XP_023942908.2"/>
    </source>
</evidence>
<keyword evidence="2" id="KW-0963">Cytoplasm</keyword>
<dbReference type="PANTHER" id="PTHR45774:SF3">
    <property type="entry name" value="BTB (POZ) DOMAIN-CONTAINING 2B-RELATED"/>
    <property type="match status" value="1"/>
</dbReference>
<dbReference type="GeneID" id="112049300"/>
<name>A0A6J1ND24_BICAN</name>
<feature type="domain" description="BTB" evidence="4">
    <location>
        <begin position="63"/>
        <end position="133"/>
    </location>
</feature>
<dbReference type="Pfam" id="PF07707">
    <property type="entry name" value="BACK"/>
    <property type="match status" value="1"/>
</dbReference>
<dbReference type="InterPro" id="IPR011333">
    <property type="entry name" value="SKP1/BTB/POZ_sf"/>
</dbReference>
<evidence type="ECO:0000256" key="1">
    <source>
        <dbReference type="ARBA" id="ARBA00004496"/>
    </source>
</evidence>
<dbReference type="KEGG" id="bany:112049300"/>
<protein>
    <submittedName>
        <fullName evidence="6">BTB/POZ domain-containing protein 2</fullName>
    </submittedName>
</protein>
<dbReference type="PROSITE" id="PS00018">
    <property type="entry name" value="EF_HAND_1"/>
    <property type="match status" value="1"/>
</dbReference>
<sequence length="469" mass="52955">MLPSKCQQRQSRNDGDNHESEPLPSSENLQLTNGTGGTLHQLQATKTTVKERLSFLFNNELFSDVHFIVGKEANQQVIPAHKLVLSVGSAVFNAMFHGVLATKSEEVELPDVEPAAFLHLLEFLYSDEVRIDSDSVMTTLYAAKKYDVAALEEHCVEFLKANLGTDNAFLLLTQAILFDVPQLAALCLEMIDKNTTDVLNAEDFTDIDQDTLNAVLERDTLRIREAKIFSAALRWSEAECNRRQLQVTPINQRTVLGKAFHAIRFPLMSVEEFAMGPVKSGLLDDKEILELFLYFTVNPKPNVGFTDTPRRMTGIKLTVNRFPQINWQWHLPNTSEVTFTVDQSIFVVGFGLFGFYQKSIEYKVHIQIIHEDTKKVCGSNITTFCCDGSAEISPAMFREPVEILPDTIYNGSAEFCNMQEMQQYYGIDGLEQAIINYNSGEKVVFHFSDVELVDVSRRMNQIPAIIFLI</sequence>
<dbReference type="RefSeq" id="XP_023942908.2">
    <property type="nucleotide sequence ID" value="XM_024087140.2"/>
</dbReference>
<dbReference type="InterPro" id="IPR038648">
    <property type="entry name" value="PHR_sf"/>
</dbReference>
<keyword evidence="5" id="KW-1185">Reference proteome</keyword>
<dbReference type="Pfam" id="PF08005">
    <property type="entry name" value="PHR"/>
    <property type="match status" value="1"/>
</dbReference>
<feature type="region of interest" description="Disordered" evidence="3">
    <location>
        <begin position="1"/>
        <end position="36"/>
    </location>
</feature>
<dbReference type="Gene3D" id="3.30.710.10">
    <property type="entry name" value="Potassium Channel Kv1.1, Chain A"/>
    <property type="match status" value="1"/>
</dbReference>
<dbReference type="Gene3D" id="2.60.120.820">
    <property type="entry name" value="PHR domain"/>
    <property type="match status" value="1"/>
</dbReference>
<dbReference type="SUPFAM" id="SSF54695">
    <property type="entry name" value="POZ domain"/>
    <property type="match status" value="1"/>
</dbReference>
<proteinExistence type="predicted"/>
<feature type="compositionally biased region" description="Polar residues" evidence="3">
    <location>
        <begin position="23"/>
        <end position="36"/>
    </location>
</feature>
<dbReference type="InterPro" id="IPR018247">
    <property type="entry name" value="EF_Hand_1_Ca_BS"/>
</dbReference>
<gene>
    <name evidence="6" type="primary">LOC112049300</name>
</gene>
<reference evidence="6" key="1">
    <citation type="submission" date="2025-08" db="UniProtKB">
        <authorList>
            <consortium name="RefSeq"/>
        </authorList>
    </citation>
    <scope>IDENTIFICATION</scope>
</reference>
<dbReference type="PROSITE" id="PS50097">
    <property type="entry name" value="BTB"/>
    <property type="match status" value="1"/>
</dbReference>
<comment type="subcellular location">
    <subcellularLocation>
        <location evidence="1">Cytoplasm</location>
    </subcellularLocation>
</comment>
<dbReference type="InterPro" id="IPR000210">
    <property type="entry name" value="BTB/POZ_dom"/>
</dbReference>
<dbReference type="Gene3D" id="1.25.40.420">
    <property type="match status" value="1"/>
</dbReference>
<feature type="compositionally biased region" description="Basic and acidic residues" evidence="3">
    <location>
        <begin position="11"/>
        <end position="21"/>
    </location>
</feature>
<dbReference type="Proteomes" id="UP001652582">
    <property type="component" value="Chromosome 17"/>
</dbReference>
<evidence type="ECO:0000256" key="2">
    <source>
        <dbReference type="ARBA" id="ARBA00022490"/>
    </source>
</evidence>
<accession>A0A6J1ND24</accession>
<dbReference type="Pfam" id="PF00651">
    <property type="entry name" value="BTB"/>
    <property type="match status" value="1"/>
</dbReference>
<dbReference type="InterPro" id="IPR012983">
    <property type="entry name" value="PHR"/>
</dbReference>